<dbReference type="PANTHER" id="PTHR43172">
    <property type="entry name" value="ADENYLOSUCCINATE LYASE"/>
    <property type="match status" value="1"/>
</dbReference>
<dbReference type="SUPFAM" id="SSF48557">
    <property type="entry name" value="L-aspartase-like"/>
    <property type="match status" value="1"/>
</dbReference>
<accession>A0A917A914</accession>
<evidence type="ECO:0000256" key="1">
    <source>
        <dbReference type="ARBA" id="ARBA00034772"/>
    </source>
</evidence>
<dbReference type="InterPro" id="IPR019468">
    <property type="entry name" value="AdenyloSucc_lyase_C"/>
</dbReference>
<dbReference type="SMART" id="SM00998">
    <property type="entry name" value="ADSL_C"/>
    <property type="match status" value="1"/>
</dbReference>
<reference evidence="4" key="1">
    <citation type="journal article" date="2019" name="Int. J. Syst. Evol. Microbiol.">
        <title>The Global Catalogue of Microorganisms (GCM) 10K type strain sequencing project: providing services to taxonomists for standard genome sequencing and annotation.</title>
        <authorList>
            <consortium name="The Broad Institute Genomics Platform"/>
            <consortium name="The Broad Institute Genome Sequencing Center for Infectious Disease"/>
            <person name="Wu L."/>
            <person name="Ma J."/>
        </authorList>
    </citation>
    <scope>NUCLEOTIDE SEQUENCE [LARGE SCALE GENOMIC DNA]</scope>
    <source>
        <strain evidence="4">CGMCC 1.12664</strain>
    </source>
</reference>
<evidence type="ECO:0000313" key="3">
    <source>
        <dbReference type="EMBL" id="GGE35961.1"/>
    </source>
</evidence>
<sequence>MAGSAHDSAIYARLFDAGEASKLFTDTAEVRAMLIVEGALAKAQGALGIIPELSAAAIHRATLEITLDPGGLGPAAAVNGVPVPGLVEAFRKEMQAPEHAQYLHWGATSQDIVDTGLMLRLRQLLGLVEGNLREVLKSLSDLAAAHADLPMAGRTYGQYATPVSFGSVVAQWGNPLLDCLDDLEGVNRSLLVSLSGAAGTGSVWGAKAPALRAALAEGLGLTDPGRSWHSDRGPLLRITGWLTAVAVALGKMGEDLILMAQSGVGEVRLGQAGGSSTMPQKQNPVQPSVLVAVARQVIGLNATLQGAGLARQERDGAAWFTEWLTVPQLCLSAATAAEVAKALAPGLTPQPVAMRAAFDQSQGLMQAEALSFHLSAHMPRPEAQAAVKKLCRQVIAEGGDLGTAARADFPGIDLSPVFDGTAQLGEAPAFARKFAVRVRNA</sequence>
<gene>
    <name evidence="3" type="primary">pcaB</name>
    <name evidence="3" type="ORF">GCM10011360_24700</name>
</gene>
<dbReference type="Proteomes" id="UP000612855">
    <property type="component" value="Unassembled WGS sequence"/>
</dbReference>
<dbReference type="Pfam" id="PF00206">
    <property type="entry name" value="Lyase_1"/>
    <property type="match status" value="1"/>
</dbReference>
<proteinExistence type="inferred from homology"/>
<dbReference type="PRINTS" id="PR00149">
    <property type="entry name" value="FUMRATELYASE"/>
</dbReference>
<dbReference type="InterPro" id="IPR008948">
    <property type="entry name" value="L-Aspartase-like"/>
</dbReference>
<dbReference type="PRINTS" id="PR00145">
    <property type="entry name" value="ARGSUCLYASE"/>
</dbReference>
<dbReference type="InterPro" id="IPR000362">
    <property type="entry name" value="Fumarate_lyase_fam"/>
</dbReference>
<protein>
    <submittedName>
        <fullName evidence="3">3-carboxy-cis,cis-muconate cycloisomerase</fullName>
    </submittedName>
</protein>
<dbReference type="AlphaFoldDB" id="A0A917A914"/>
<dbReference type="CDD" id="cd01597">
    <property type="entry name" value="pCLME"/>
    <property type="match status" value="1"/>
</dbReference>
<dbReference type="PROSITE" id="PS00163">
    <property type="entry name" value="FUMARATE_LYASES"/>
    <property type="match status" value="1"/>
</dbReference>
<dbReference type="InterPro" id="IPR020557">
    <property type="entry name" value="Fumarate_lyase_CS"/>
</dbReference>
<comment type="caution">
    <text evidence="3">The sequence shown here is derived from an EMBL/GenBank/DDBJ whole genome shotgun (WGS) entry which is preliminary data.</text>
</comment>
<dbReference type="Gene3D" id="1.20.200.10">
    <property type="entry name" value="Fumarase/aspartase (Central domain)"/>
    <property type="match status" value="1"/>
</dbReference>
<organism evidence="3 4">
    <name type="scientific">Primorskyibacter flagellatus</name>
    <dbReference type="NCBI Taxonomy" id="1387277"/>
    <lineage>
        <taxon>Bacteria</taxon>
        <taxon>Pseudomonadati</taxon>
        <taxon>Pseudomonadota</taxon>
        <taxon>Alphaproteobacteria</taxon>
        <taxon>Rhodobacterales</taxon>
        <taxon>Roseobacteraceae</taxon>
        <taxon>Primorskyibacter</taxon>
    </lineage>
</organism>
<dbReference type="GO" id="GO:0016829">
    <property type="term" value="F:lyase activity"/>
    <property type="evidence" value="ECO:0007669"/>
    <property type="project" value="UniProtKB-ARBA"/>
</dbReference>
<dbReference type="RefSeq" id="WP_188477978.1">
    <property type="nucleotide sequence ID" value="NZ_BMFJ01000001.1"/>
</dbReference>
<dbReference type="EMBL" id="BMFJ01000001">
    <property type="protein sequence ID" value="GGE35961.1"/>
    <property type="molecule type" value="Genomic_DNA"/>
</dbReference>
<dbReference type="Gene3D" id="1.10.40.30">
    <property type="entry name" value="Fumarase/aspartase (C-terminal domain)"/>
    <property type="match status" value="1"/>
</dbReference>
<dbReference type="PANTHER" id="PTHR43172:SF2">
    <property type="entry name" value="ADENYLOSUCCINATE LYASE C-TERMINAL DOMAIN-CONTAINING PROTEIN"/>
    <property type="match status" value="1"/>
</dbReference>
<evidence type="ECO:0000313" key="4">
    <source>
        <dbReference type="Proteomes" id="UP000612855"/>
    </source>
</evidence>
<evidence type="ECO:0000259" key="2">
    <source>
        <dbReference type="SMART" id="SM00998"/>
    </source>
</evidence>
<name>A0A917A914_9RHOB</name>
<feature type="domain" description="Adenylosuccinate lyase C-terminal" evidence="2">
    <location>
        <begin position="362"/>
        <end position="435"/>
    </location>
</feature>
<keyword evidence="4" id="KW-1185">Reference proteome</keyword>
<dbReference type="InterPro" id="IPR022761">
    <property type="entry name" value="Fumarate_lyase_N"/>
</dbReference>
<comment type="similarity">
    <text evidence="1">Belongs to the class-II fumarase/aspartase family.</text>
</comment>